<dbReference type="RefSeq" id="WP_251801489.1">
    <property type="nucleotide sequence ID" value="NZ_JAMQOL010000042.1"/>
</dbReference>
<dbReference type="EMBL" id="JAMQOL010000042">
    <property type="protein sequence ID" value="MCM4081736.1"/>
    <property type="molecule type" value="Genomic_DNA"/>
</dbReference>
<dbReference type="Pfam" id="PF13460">
    <property type="entry name" value="NAD_binding_10"/>
    <property type="match status" value="1"/>
</dbReference>
<name>A0ABT0Y6T8_9ACTN</name>
<evidence type="ECO:0000259" key="1">
    <source>
        <dbReference type="Pfam" id="PF13460"/>
    </source>
</evidence>
<evidence type="ECO:0000313" key="3">
    <source>
        <dbReference type="Proteomes" id="UP001523216"/>
    </source>
</evidence>
<accession>A0ABT0Y6T8</accession>
<organism evidence="2 3">
    <name type="scientific">Paractinoplanes hotanensis</name>
    <dbReference type="NCBI Taxonomy" id="2906497"/>
    <lineage>
        <taxon>Bacteria</taxon>
        <taxon>Bacillati</taxon>
        <taxon>Actinomycetota</taxon>
        <taxon>Actinomycetes</taxon>
        <taxon>Micromonosporales</taxon>
        <taxon>Micromonosporaceae</taxon>
        <taxon>Paractinoplanes</taxon>
    </lineage>
</organism>
<dbReference type="SUPFAM" id="SSF51735">
    <property type="entry name" value="NAD(P)-binding Rossmann-fold domains"/>
    <property type="match status" value="1"/>
</dbReference>
<protein>
    <submittedName>
        <fullName evidence="2">SDR family oxidoreductase</fullName>
    </submittedName>
</protein>
<dbReference type="Gene3D" id="3.40.50.720">
    <property type="entry name" value="NAD(P)-binding Rossmann-like Domain"/>
    <property type="match status" value="1"/>
</dbReference>
<reference evidence="2 3" key="1">
    <citation type="submission" date="2022-06" db="EMBL/GenBank/DDBJ databases">
        <title>Actinoplanes abujensis sp. nov., isolated from Nigerian arid soil.</title>
        <authorList>
            <person name="Ding P."/>
        </authorList>
    </citation>
    <scope>NUCLEOTIDE SEQUENCE [LARGE SCALE GENOMIC DNA]</scope>
    <source>
        <strain evidence="3">TRM88002</strain>
    </source>
</reference>
<gene>
    <name evidence="2" type="ORF">LXN57_29595</name>
</gene>
<evidence type="ECO:0000313" key="2">
    <source>
        <dbReference type="EMBL" id="MCM4081736.1"/>
    </source>
</evidence>
<dbReference type="Proteomes" id="UP001523216">
    <property type="component" value="Unassembled WGS sequence"/>
</dbReference>
<dbReference type="InterPro" id="IPR016040">
    <property type="entry name" value="NAD(P)-bd_dom"/>
</dbReference>
<dbReference type="CDD" id="cd05269">
    <property type="entry name" value="TMR_SDR_a"/>
    <property type="match status" value="1"/>
</dbReference>
<sequence length="279" mass="29390">MTIVITGATGHLGRLTIQSLLAKGVPASEIVGLGRQVDKIADLGVTAKKVAYEDPEALRAAFEGADKVLFISGSEPGKRIPQHRNVVDAAKAANVGLLVYTSAPKADTTDLKLAGEHLATEQMIKESGVPSVILRNSWYTENYNVAQAIEHGMFGAAGDGRISASPRADYAEAAASVLTTEGHQGKVYELGGESFTLAEFAAEIERQSGRPVTYTDLGEEKYREMLVGVGLPEEAAAVYADADRAAAQGALFVPRDDLEALLGRPVTPLTESIKAALNG</sequence>
<dbReference type="PANTHER" id="PTHR47129:SF1">
    <property type="entry name" value="NMRA-LIKE DOMAIN-CONTAINING PROTEIN"/>
    <property type="match status" value="1"/>
</dbReference>
<comment type="caution">
    <text evidence="2">The sequence shown here is derived from an EMBL/GenBank/DDBJ whole genome shotgun (WGS) entry which is preliminary data.</text>
</comment>
<feature type="domain" description="NAD(P)-binding" evidence="1">
    <location>
        <begin position="7"/>
        <end position="180"/>
    </location>
</feature>
<keyword evidence="3" id="KW-1185">Reference proteome</keyword>
<dbReference type="PANTHER" id="PTHR47129">
    <property type="entry name" value="QUINONE OXIDOREDUCTASE 2"/>
    <property type="match status" value="1"/>
</dbReference>
<proteinExistence type="predicted"/>
<dbReference type="InterPro" id="IPR036291">
    <property type="entry name" value="NAD(P)-bd_dom_sf"/>
</dbReference>
<dbReference type="Gene3D" id="3.90.25.10">
    <property type="entry name" value="UDP-galactose 4-epimerase, domain 1"/>
    <property type="match status" value="1"/>
</dbReference>
<dbReference type="InterPro" id="IPR052718">
    <property type="entry name" value="NmrA-type_oxidoreductase"/>
</dbReference>